<dbReference type="EMBL" id="MDKC01000010">
    <property type="protein sequence ID" value="ODG92231.1"/>
    <property type="molecule type" value="Genomic_DNA"/>
</dbReference>
<dbReference type="InterPro" id="IPR036439">
    <property type="entry name" value="Dockerin_dom_sf"/>
</dbReference>
<gene>
    <name evidence="1" type="ORF">BED47_20825</name>
</gene>
<evidence type="ECO:0000313" key="1">
    <source>
        <dbReference type="EMBL" id="ODG92231.1"/>
    </source>
</evidence>
<dbReference type="Proteomes" id="UP000094580">
    <property type="component" value="Unassembled WGS sequence"/>
</dbReference>
<dbReference type="Pfam" id="PF00404">
    <property type="entry name" value="Dockerin_1"/>
    <property type="match status" value="1"/>
</dbReference>
<organism evidence="1 2">
    <name type="scientific">Gottfriedia luciferensis</name>
    <dbReference type="NCBI Taxonomy" id="178774"/>
    <lineage>
        <taxon>Bacteria</taxon>
        <taxon>Bacillati</taxon>
        <taxon>Bacillota</taxon>
        <taxon>Bacilli</taxon>
        <taxon>Bacillales</taxon>
        <taxon>Bacillaceae</taxon>
        <taxon>Gottfriedia</taxon>
    </lineage>
</organism>
<keyword evidence="2" id="KW-1185">Reference proteome</keyword>
<proteinExistence type="predicted"/>
<dbReference type="SUPFAM" id="SSF49464">
    <property type="entry name" value="Carboxypeptidase regulatory domain-like"/>
    <property type="match status" value="1"/>
</dbReference>
<dbReference type="RefSeq" id="WP_069033514.1">
    <property type="nucleotide sequence ID" value="NZ_MDKC01000010.1"/>
</dbReference>
<accession>A0ABX2ZST8</accession>
<name>A0ABX2ZST8_9BACI</name>
<comment type="caution">
    <text evidence="1">The sequence shown here is derived from an EMBL/GenBank/DDBJ whole genome shotgun (WGS) entry which is preliminary data.</text>
</comment>
<evidence type="ECO:0000313" key="2">
    <source>
        <dbReference type="Proteomes" id="UP000094580"/>
    </source>
</evidence>
<reference evidence="1 2" key="1">
    <citation type="submission" date="2016-07" db="EMBL/GenBank/DDBJ databases">
        <authorList>
            <person name="Townsley L."/>
            <person name="Shank E.A."/>
        </authorList>
    </citation>
    <scope>NUCLEOTIDE SEQUENCE [LARGE SCALE GENOMIC DNA]</scope>
    <source>
        <strain evidence="1 2">CH01</strain>
    </source>
</reference>
<protein>
    <recommendedName>
        <fullName evidence="3">Dockerin domain-containing protein</fullName>
    </recommendedName>
</protein>
<sequence>MKLEGTIDPATNQTNWALNQQNIGAKVTVTSYDGTILDAQFTNKNGSYVIDGIKPDNKPATIKVDVPGHFTMYKDLVLSDNVRGEAQGRRLGFNLATAAAGDTNKDNVIDILDALNIQTYWGTNKSGSDLNFDGVVNKKDMDYVIKNFGLQNNTVPNSPKAKTSYKGVTLEDVLNQLGLK</sequence>
<dbReference type="InterPro" id="IPR008969">
    <property type="entry name" value="CarboxyPept-like_regulatory"/>
</dbReference>
<evidence type="ECO:0008006" key="3">
    <source>
        <dbReference type="Google" id="ProtNLM"/>
    </source>
</evidence>
<dbReference type="InterPro" id="IPR002105">
    <property type="entry name" value="Dockerin_1_rpt"/>
</dbReference>
<dbReference type="Gene3D" id="2.60.40.4130">
    <property type="match status" value="1"/>
</dbReference>
<dbReference type="SUPFAM" id="SSF63446">
    <property type="entry name" value="Type I dockerin domain"/>
    <property type="match status" value="1"/>
</dbReference>